<feature type="domain" description="C3H1-type" evidence="4">
    <location>
        <begin position="9"/>
        <end position="47"/>
    </location>
</feature>
<evidence type="ECO:0000259" key="4">
    <source>
        <dbReference type="PROSITE" id="PS50103"/>
    </source>
</evidence>
<reference evidence="5 6" key="1">
    <citation type="journal article" date="2018" name="Biotechnol. Biofuels">
        <title>Integrative visual omics of the white-rot fungus Polyporus brumalis exposes the biotechnological potential of its oxidative enzymes for delignifying raw plant biomass.</title>
        <authorList>
            <person name="Miyauchi S."/>
            <person name="Rancon A."/>
            <person name="Drula E."/>
            <person name="Hage H."/>
            <person name="Chaduli D."/>
            <person name="Favel A."/>
            <person name="Grisel S."/>
            <person name="Henrissat B."/>
            <person name="Herpoel-Gimbert I."/>
            <person name="Ruiz-Duenas F.J."/>
            <person name="Chevret D."/>
            <person name="Hainaut M."/>
            <person name="Lin J."/>
            <person name="Wang M."/>
            <person name="Pangilinan J."/>
            <person name="Lipzen A."/>
            <person name="Lesage-Meessen L."/>
            <person name="Navarro D."/>
            <person name="Riley R."/>
            <person name="Grigoriev I.V."/>
            <person name="Zhou S."/>
            <person name="Raouche S."/>
            <person name="Rosso M.N."/>
        </authorList>
    </citation>
    <scope>NUCLEOTIDE SEQUENCE [LARGE SCALE GENOMIC DNA]</scope>
    <source>
        <strain evidence="5 6">BRFM 1820</strain>
    </source>
</reference>
<name>A0A371DVI6_9APHY</name>
<feature type="compositionally biased region" description="Polar residues" evidence="3">
    <location>
        <begin position="404"/>
        <end position="415"/>
    </location>
</feature>
<dbReference type="OrthoDB" id="2749714at2759"/>
<feature type="region of interest" description="Disordered" evidence="3">
    <location>
        <begin position="21"/>
        <end position="235"/>
    </location>
</feature>
<feature type="region of interest" description="Disordered" evidence="3">
    <location>
        <begin position="643"/>
        <end position="663"/>
    </location>
</feature>
<evidence type="ECO:0000256" key="2">
    <source>
        <dbReference type="SAM" id="Coils"/>
    </source>
</evidence>
<feature type="coiled-coil region" evidence="2">
    <location>
        <begin position="513"/>
        <end position="554"/>
    </location>
</feature>
<dbReference type="EMBL" id="KZ857380">
    <property type="protein sequence ID" value="RDX56556.1"/>
    <property type="molecule type" value="Genomic_DNA"/>
</dbReference>
<feature type="zinc finger region" description="C3H1-type" evidence="1">
    <location>
        <begin position="9"/>
        <end position="47"/>
    </location>
</feature>
<accession>A0A371DVI6</accession>
<dbReference type="STRING" id="139420.A0A371DVI6"/>
<feature type="region of interest" description="Disordered" evidence="3">
    <location>
        <begin position="376"/>
        <end position="418"/>
    </location>
</feature>
<evidence type="ECO:0000256" key="1">
    <source>
        <dbReference type="PROSITE-ProRule" id="PRU00723"/>
    </source>
</evidence>
<dbReference type="GO" id="GO:0008270">
    <property type="term" value="F:zinc ion binding"/>
    <property type="evidence" value="ECO:0007669"/>
    <property type="project" value="UniProtKB-KW"/>
</dbReference>
<evidence type="ECO:0000313" key="6">
    <source>
        <dbReference type="Proteomes" id="UP000256964"/>
    </source>
</evidence>
<feature type="compositionally biased region" description="Basic and acidic residues" evidence="3">
    <location>
        <begin position="159"/>
        <end position="216"/>
    </location>
</feature>
<keyword evidence="6" id="KW-1185">Reference proteome</keyword>
<keyword evidence="2" id="KW-0175">Coiled coil</keyword>
<keyword evidence="1" id="KW-0479">Metal-binding</keyword>
<feature type="compositionally biased region" description="Pro residues" evidence="3">
    <location>
        <begin position="653"/>
        <end position="663"/>
    </location>
</feature>
<keyword evidence="1" id="KW-0863">Zinc-finger</keyword>
<evidence type="ECO:0000256" key="3">
    <source>
        <dbReference type="SAM" id="MobiDB-lite"/>
    </source>
</evidence>
<feature type="compositionally biased region" description="Basic and acidic residues" evidence="3">
    <location>
        <begin position="108"/>
        <end position="119"/>
    </location>
</feature>
<feature type="coiled-coil region" evidence="2">
    <location>
        <begin position="284"/>
        <end position="311"/>
    </location>
</feature>
<sequence length="663" mass="74370">MPGGWKGRGWKTRRCYYYDNDGTPLTRYDDKKGCHMGTECSYAHPEDKQWATASVPMNRGRSGRSRSHSPYGPPPPPPGMPPPPPPSTTKELPPKSIERVLSASSAHGSDRHRDRDRARSPSRTRHGHPRDSSVGASSIASSSDTRIRNTSSYSSLPAPERREEERMRYRDEDRKRDDGRRRDDDRRYDDRRRDREDDRRREDERRRRDDRSRERASQSTSRSHSQRPREVPEEERRRIWLDRVKVLTESVIARGEIVRIHEDVLKYERFPKSVGYELLEGADKVAMEELIATMKQRAQEKQAELDATLSKLIPSDYYPFVAPPSSRASDAAFEKMTQSLSALRRDVEALFAHVEKLRAVAASVTLPAPAATVAPTAIAGPSSQPEAGEISADRPKKRRRRSIDQSTEPSTQVSDPTAADFDVLKDRLVSLDGRIAGLENDLLQYDNNVADEVEAQLDYRGISKSLEGASNVELTERYEKLERGVGDAGSSAGEITAGLEQLRLDGVAQDAKYDDLQRENKELQAHIIKLQQNQTEIMRKLEEKRNTLEALTAAVTAFISQPPQPPAPQPTSITEIVSTVQPRLLRAVRDDIQPLLSDLQAEIDKLLKDQMNEVNGTLMAQISPTIRAVEAISAWVDRYRQPPAAGNAATVPSGPPPSVARPP</sequence>
<dbReference type="AlphaFoldDB" id="A0A371DVI6"/>
<organism evidence="5 6">
    <name type="scientific">Lentinus brumalis</name>
    <dbReference type="NCBI Taxonomy" id="2498619"/>
    <lineage>
        <taxon>Eukaryota</taxon>
        <taxon>Fungi</taxon>
        <taxon>Dikarya</taxon>
        <taxon>Basidiomycota</taxon>
        <taxon>Agaricomycotina</taxon>
        <taxon>Agaricomycetes</taxon>
        <taxon>Polyporales</taxon>
        <taxon>Polyporaceae</taxon>
        <taxon>Lentinus</taxon>
    </lineage>
</organism>
<dbReference type="Proteomes" id="UP000256964">
    <property type="component" value="Unassembled WGS sequence"/>
</dbReference>
<gene>
    <name evidence="5" type="ORF">OH76DRAFT_396911</name>
</gene>
<dbReference type="InterPro" id="IPR000571">
    <property type="entry name" value="Znf_CCCH"/>
</dbReference>
<proteinExistence type="predicted"/>
<feature type="compositionally biased region" description="Low complexity" evidence="3">
    <location>
        <begin position="132"/>
        <end position="143"/>
    </location>
</feature>
<keyword evidence="1" id="KW-0862">Zinc</keyword>
<dbReference type="Gene3D" id="1.10.287.1490">
    <property type="match status" value="1"/>
</dbReference>
<evidence type="ECO:0000313" key="5">
    <source>
        <dbReference type="EMBL" id="RDX56556.1"/>
    </source>
</evidence>
<protein>
    <recommendedName>
        <fullName evidence="4">C3H1-type domain-containing protein</fullName>
    </recommendedName>
</protein>
<feature type="compositionally biased region" description="Pro residues" evidence="3">
    <location>
        <begin position="71"/>
        <end position="87"/>
    </location>
</feature>
<dbReference type="PROSITE" id="PS50103">
    <property type="entry name" value="ZF_C3H1"/>
    <property type="match status" value="1"/>
</dbReference>